<comment type="caution">
    <text evidence="14">The sequence shown here is derived from an EMBL/GenBank/DDBJ whole genome shotgun (WGS) entry which is preliminary data.</text>
</comment>
<dbReference type="AlphaFoldDB" id="A0A023DD93"/>
<dbReference type="GO" id="GO:0009103">
    <property type="term" value="P:lipopolysaccharide biosynthetic process"/>
    <property type="evidence" value="ECO:0007669"/>
    <property type="project" value="UniProtKB-KW"/>
</dbReference>
<comment type="similarity">
    <text evidence="2">Belongs to the EamA transporter family.</text>
</comment>
<evidence type="ECO:0000313" key="15">
    <source>
        <dbReference type="Proteomes" id="UP000023561"/>
    </source>
</evidence>
<evidence type="ECO:0000256" key="5">
    <source>
        <dbReference type="ARBA" id="ARBA00022519"/>
    </source>
</evidence>
<feature type="transmembrane region" description="Helical" evidence="12">
    <location>
        <begin position="43"/>
        <end position="67"/>
    </location>
</feature>
<keyword evidence="3" id="KW-1003">Cell membrane</keyword>
<keyword evidence="8" id="KW-0448">Lipopolysaccharide biosynthesis</keyword>
<dbReference type="PANTHER" id="PTHR30561">
    <property type="entry name" value="SMR FAMILY PROTON-DEPENDENT DRUG EFFLUX TRANSPORTER SUGE"/>
    <property type="match status" value="1"/>
</dbReference>
<evidence type="ECO:0000256" key="8">
    <source>
        <dbReference type="ARBA" id="ARBA00022985"/>
    </source>
</evidence>
<keyword evidence="15" id="KW-1185">Reference proteome</keyword>
<dbReference type="InterPro" id="IPR000620">
    <property type="entry name" value="EamA_dom"/>
</dbReference>
<keyword evidence="4" id="KW-0444">Lipid biosynthesis</keyword>
<keyword evidence="7 12" id="KW-0812">Transmembrane</keyword>
<keyword evidence="9 12" id="KW-1133">Transmembrane helix</keyword>
<keyword evidence="11 12" id="KW-0472">Membrane</keyword>
<evidence type="ECO:0000256" key="7">
    <source>
        <dbReference type="ARBA" id="ARBA00022692"/>
    </source>
</evidence>
<dbReference type="Proteomes" id="UP000023561">
    <property type="component" value="Unassembled WGS sequence"/>
</dbReference>
<reference evidence="14 15" key="1">
    <citation type="submission" date="2014-04" db="EMBL/GenBank/DDBJ databases">
        <title>Whole genome shotgun sequence of Geobacillus caldoxylosilyticus NBRC 107762.</title>
        <authorList>
            <person name="Hosoyama A."/>
            <person name="Hosoyama Y."/>
            <person name="Katano-Makiyama Y."/>
            <person name="Tsuchikane K."/>
            <person name="Ohji S."/>
            <person name="Ichikawa N."/>
            <person name="Yamazoe A."/>
            <person name="Fujita N."/>
        </authorList>
    </citation>
    <scope>NUCLEOTIDE SEQUENCE [LARGE SCALE GENOMIC DNA]</scope>
    <source>
        <strain evidence="14 15">NBRC 107762</strain>
    </source>
</reference>
<evidence type="ECO:0000256" key="12">
    <source>
        <dbReference type="SAM" id="Phobius"/>
    </source>
</evidence>
<keyword evidence="5" id="KW-0997">Cell inner membrane</keyword>
<evidence type="ECO:0000313" key="14">
    <source>
        <dbReference type="EMBL" id="GAJ39289.1"/>
    </source>
</evidence>
<keyword evidence="6" id="KW-0441">Lipid A biosynthesis</keyword>
<evidence type="ECO:0000256" key="4">
    <source>
        <dbReference type="ARBA" id="ARBA00022516"/>
    </source>
</evidence>
<evidence type="ECO:0000259" key="13">
    <source>
        <dbReference type="Pfam" id="PF00892"/>
    </source>
</evidence>
<dbReference type="Gene3D" id="1.10.3730.20">
    <property type="match status" value="1"/>
</dbReference>
<sequence>MSLVNFVLILLNTVILVAGQFLWKYGMMKTTLKLDPLSIIKILFSPFIFSGLVMYGFATILWLFILSRVPLSVAYPVQSIAYVLAVFGAYFVFHEPLSSTKIIGVILIILGVSLIGISPNTQ</sequence>
<evidence type="ECO:0000256" key="9">
    <source>
        <dbReference type="ARBA" id="ARBA00022989"/>
    </source>
</evidence>
<dbReference type="GO" id="GO:0022857">
    <property type="term" value="F:transmembrane transporter activity"/>
    <property type="evidence" value="ECO:0007669"/>
    <property type="project" value="InterPro"/>
</dbReference>
<dbReference type="SUPFAM" id="SSF103481">
    <property type="entry name" value="Multidrug resistance efflux transporter EmrE"/>
    <property type="match status" value="1"/>
</dbReference>
<feature type="transmembrane region" description="Helical" evidence="12">
    <location>
        <begin position="73"/>
        <end position="93"/>
    </location>
</feature>
<evidence type="ECO:0000256" key="3">
    <source>
        <dbReference type="ARBA" id="ARBA00022475"/>
    </source>
</evidence>
<feature type="transmembrane region" description="Helical" evidence="12">
    <location>
        <begin position="6"/>
        <end position="23"/>
    </location>
</feature>
<feature type="domain" description="EamA" evidence="13">
    <location>
        <begin position="6"/>
        <end position="115"/>
    </location>
</feature>
<evidence type="ECO:0000256" key="2">
    <source>
        <dbReference type="ARBA" id="ARBA00007362"/>
    </source>
</evidence>
<dbReference type="OrthoDB" id="513492at2"/>
<protein>
    <recommendedName>
        <fullName evidence="13">EamA domain-containing protein</fullName>
    </recommendedName>
</protein>
<gene>
    <name evidence="14" type="ORF">GCA01S_016_00140</name>
</gene>
<comment type="subcellular location">
    <subcellularLocation>
        <location evidence="1">Cell membrane</location>
        <topology evidence="1">Multi-pass membrane protein</topology>
    </subcellularLocation>
</comment>
<dbReference type="GO" id="GO:0005886">
    <property type="term" value="C:plasma membrane"/>
    <property type="evidence" value="ECO:0007669"/>
    <property type="project" value="UniProtKB-SubCell"/>
</dbReference>
<dbReference type="InterPro" id="IPR000390">
    <property type="entry name" value="Small_drug/metabolite_transptr"/>
</dbReference>
<dbReference type="RefSeq" id="WP_042408166.1">
    <property type="nucleotide sequence ID" value="NZ_BAWO01000016.1"/>
</dbReference>
<keyword evidence="10" id="KW-0443">Lipid metabolism</keyword>
<dbReference type="EMBL" id="BAWO01000016">
    <property type="protein sequence ID" value="GAJ39289.1"/>
    <property type="molecule type" value="Genomic_DNA"/>
</dbReference>
<evidence type="ECO:0000256" key="6">
    <source>
        <dbReference type="ARBA" id="ARBA00022556"/>
    </source>
</evidence>
<organism evidence="14 15">
    <name type="scientific">Parageobacillus caldoxylosilyticus NBRC 107762</name>
    <dbReference type="NCBI Taxonomy" id="1220594"/>
    <lineage>
        <taxon>Bacteria</taxon>
        <taxon>Bacillati</taxon>
        <taxon>Bacillota</taxon>
        <taxon>Bacilli</taxon>
        <taxon>Bacillales</taxon>
        <taxon>Anoxybacillaceae</taxon>
        <taxon>Saccharococcus</taxon>
    </lineage>
</organism>
<dbReference type="PANTHER" id="PTHR30561:SF9">
    <property type="entry name" value="4-AMINO-4-DEOXY-L-ARABINOSE-PHOSPHOUNDECAPRENOL FLIPPASE SUBUNIT ARNF-RELATED"/>
    <property type="match status" value="1"/>
</dbReference>
<evidence type="ECO:0000256" key="11">
    <source>
        <dbReference type="ARBA" id="ARBA00023136"/>
    </source>
</evidence>
<feature type="transmembrane region" description="Helical" evidence="12">
    <location>
        <begin position="102"/>
        <end position="119"/>
    </location>
</feature>
<dbReference type="Pfam" id="PF00892">
    <property type="entry name" value="EamA"/>
    <property type="match status" value="1"/>
</dbReference>
<dbReference type="InterPro" id="IPR037185">
    <property type="entry name" value="EmrE-like"/>
</dbReference>
<accession>A0A023DD93</accession>
<evidence type="ECO:0000256" key="10">
    <source>
        <dbReference type="ARBA" id="ARBA00023098"/>
    </source>
</evidence>
<proteinExistence type="inferred from homology"/>
<evidence type="ECO:0000256" key="1">
    <source>
        <dbReference type="ARBA" id="ARBA00004651"/>
    </source>
</evidence>
<name>A0A023DD93_9BACL</name>